<dbReference type="Ensembl" id="ENSLACT00000016292.1">
    <property type="protein sequence ID" value="ENSLACP00000016180.1"/>
    <property type="gene ID" value="ENSLACG00000014252.2"/>
</dbReference>
<dbReference type="Pfam" id="PF00704">
    <property type="entry name" value="Glyco_hydro_18"/>
    <property type="match status" value="3"/>
</dbReference>
<accession>H3B2Q9</accession>
<dbReference type="PANTHER" id="PTHR11177">
    <property type="entry name" value="CHITINASE"/>
    <property type="match status" value="1"/>
</dbReference>
<evidence type="ECO:0000313" key="8">
    <source>
        <dbReference type="Proteomes" id="UP000008672"/>
    </source>
</evidence>
<dbReference type="InterPro" id="IPR011583">
    <property type="entry name" value="Chitinase_II/V-like_cat"/>
</dbReference>
<dbReference type="EMBL" id="AFYH01035548">
    <property type="status" value="NOT_ANNOTATED_CDS"/>
    <property type="molecule type" value="Genomic_DNA"/>
</dbReference>
<keyword evidence="2" id="KW-0378">Hydrolase</keyword>
<protein>
    <recommendedName>
        <fullName evidence="6">GH18 domain-containing protein</fullName>
    </recommendedName>
</protein>
<dbReference type="HOGENOM" id="CLU_005962_0_0_1"/>
<keyword evidence="3" id="KW-1015">Disulfide bond</keyword>
<dbReference type="EMBL" id="AFYH01035551">
    <property type="status" value="NOT_ANNOTATED_CDS"/>
    <property type="molecule type" value="Genomic_DNA"/>
</dbReference>
<evidence type="ECO:0000259" key="6">
    <source>
        <dbReference type="PROSITE" id="PS51910"/>
    </source>
</evidence>
<dbReference type="PROSITE" id="PS51910">
    <property type="entry name" value="GH18_2"/>
    <property type="match status" value="3"/>
</dbReference>
<dbReference type="eggNOG" id="KOG2806">
    <property type="taxonomic scope" value="Eukaryota"/>
</dbReference>
<keyword evidence="8" id="KW-1185">Reference proteome</keyword>
<dbReference type="InParanoid" id="H3B2Q9"/>
<dbReference type="Bgee" id="ENSLACG00000014252">
    <property type="expression patterns" value="Expressed in mesonephros"/>
</dbReference>
<dbReference type="InterPro" id="IPR050314">
    <property type="entry name" value="Glycosyl_Hydrlase_18"/>
</dbReference>
<dbReference type="InterPro" id="IPR029070">
    <property type="entry name" value="Chitinase_insertion_sf"/>
</dbReference>
<name>H3B2Q9_LATCH</name>
<dbReference type="GeneTree" id="ENSGT00940000162989"/>
<reference evidence="7" key="2">
    <citation type="submission" date="2025-08" db="UniProtKB">
        <authorList>
            <consortium name="Ensembl"/>
        </authorList>
    </citation>
    <scope>IDENTIFICATION</scope>
</reference>
<proteinExistence type="predicted"/>
<sequence length="1331" mass="149795">TYKLVCYFTNWAQYRPGIGRYLPENIDPNLCTHLVYAFASMNENKITMYEWNDETLYKAFNDLKTKNSHLKTLLAIGGWNFGTQRFTTMVSTAANRQTFINSVIEFLRKYRFDGLDLDWEYPGSRGSPPEDKQRFTILVQELLAAFKEEAQKTQKERLLISAAVSAGKGTIDKGYEIAAVSKYLDFISVMTYDFHGSWESFTGHNSPLYNGSKDHGDAVYFNINYAMKYWKDNGAPAEKLLVGFPTYGRTFHLASSSNTGVGAPTTGPASAGPYTREAGFWSSYEICVFLQGANKEWIADQKVPYAYKGNEWVGYDSTQSYKIKVEWLKRNGFGGAVVWALDLDDFSNSFCKEGPYPLITTIKTQLNPGGGLMGEVQIYQTWCLYSGGGDCSQDLVSSMYSLTNRCSGSRVGGSWASKGLIKPQRDTATALLPAPFCFTFKLVCYFSNWGQYRPGAGKYFPTNIDPCLCTHMIYAFAGMKNNEITTIEWDDVKLYGEFNGLKSQNSDLKTLLSVGGWKFGTQKFSAMVASPQSRQTFIQSAIKFLRQYAFDGLDLDWEYPGSRGSPPQTKEEYTVFLQPESTVWSYPAHSLSTSSHRRGGGFPFSLVVFEIFWSPCSQRKVTIVIEPVNPESKIRREMYNMGQCLKFRYLDFIDVMTYDLRGPWERFTGENSPLYAGPEDTGAYKYFNVDYVMNYWKNSGAPAEKLIVGMPTYGHTFHLSNPSNNGIGAPTSGPGPAGPYTRQPGFLAYYEICTFLNGATEKWNAPQEAPYAYKGNEWVGYDNKKSIQLKAQWVVKNNFGGAMVWTLDLDDFSGTFCNQGKYPLINTIRSVLGIQSASAGSGYPSGGTGFCAKRRNGVYPYPTNRNKFYNCLNGKTFVQNCQDNPRVHTVLTGLFQATSLFLIMTVVDPEKWFEVNGLKILKKQQNIKPTCEIMVTDKKEKKMVTHVITHVRIGGCAKIAPLQTPPITTEPLNTNNNTTQSRRRGLGGERRNSDRSRQRRLGTREPEEGKKPCCHLELETSKCQMALCCPSEEKNARTCSNEHSFPVNSRGNRLEGKRTPDCVCVCVCVCVCCCCCCCCCLEYRDRAVLGQWFGAIYSGWHWCCYCGSNKEQNTQTLFYPIFVYGLYFFDHWRPSSSSVLLTSVPFPGATYNLVCYFTNWAQYRPGAAKYMPDNIDPCLCTHLIYAFAGMANNEISTYEWNDATLYKSFNALKSRNSELKTLLSIGGWNFGTQKFSAMVASPQNRQTFINSVIKFLRQYGFDGLDIDWEYPGSRGSPPQTKQQYPVFLQELMQAFEQEAQSSNRPRLMISAAVAAGKANIDAGYDVPAMSK</sequence>
<evidence type="ECO:0000256" key="4">
    <source>
        <dbReference type="ARBA" id="ARBA00023295"/>
    </source>
</evidence>
<dbReference type="GO" id="GO:0005975">
    <property type="term" value="P:carbohydrate metabolic process"/>
    <property type="evidence" value="ECO:0007669"/>
    <property type="project" value="InterPro"/>
</dbReference>
<dbReference type="EMBL" id="AFYH01035554">
    <property type="status" value="NOT_ANNOTATED_CDS"/>
    <property type="molecule type" value="Genomic_DNA"/>
</dbReference>
<evidence type="ECO:0000256" key="1">
    <source>
        <dbReference type="ARBA" id="ARBA00022729"/>
    </source>
</evidence>
<feature type="domain" description="GH18" evidence="6">
    <location>
        <begin position="440"/>
        <end position="835"/>
    </location>
</feature>
<gene>
    <name evidence="7" type="primary">LOC102365725</name>
</gene>
<dbReference type="PANTHER" id="PTHR11177:SF248">
    <property type="entry name" value="CHITOTRIOSIDASE-1"/>
    <property type="match status" value="1"/>
</dbReference>
<feature type="domain" description="GH18" evidence="6">
    <location>
        <begin position="1151"/>
        <end position="1331"/>
    </location>
</feature>
<dbReference type="InterPro" id="IPR001579">
    <property type="entry name" value="Glyco_hydro_18_chit_AS"/>
</dbReference>
<feature type="compositionally biased region" description="Low complexity" evidence="5">
    <location>
        <begin position="965"/>
        <end position="979"/>
    </location>
</feature>
<reference evidence="8" key="1">
    <citation type="submission" date="2011-08" db="EMBL/GenBank/DDBJ databases">
        <title>The draft genome of Latimeria chalumnae.</title>
        <authorList>
            <person name="Di Palma F."/>
            <person name="Alfoldi J."/>
            <person name="Johnson J."/>
            <person name="Berlin A."/>
            <person name="Gnerre S."/>
            <person name="Jaffe D."/>
            <person name="MacCallum I."/>
            <person name="Young S."/>
            <person name="Walker B.J."/>
            <person name="Lander E."/>
            <person name="Lindblad-Toh K."/>
        </authorList>
    </citation>
    <scope>NUCLEOTIDE SEQUENCE [LARGE SCALE GENOMIC DNA]</scope>
    <source>
        <strain evidence="8">Wild caught</strain>
    </source>
</reference>
<evidence type="ECO:0000256" key="5">
    <source>
        <dbReference type="SAM" id="MobiDB-lite"/>
    </source>
</evidence>
<keyword evidence="4" id="KW-0326">Glycosidase</keyword>
<dbReference type="Gene3D" id="3.20.20.80">
    <property type="entry name" value="Glycosidases"/>
    <property type="match status" value="3"/>
</dbReference>
<dbReference type="CDD" id="cd02872">
    <property type="entry name" value="GH18_chitolectin_chitotriosidase"/>
    <property type="match status" value="2"/>
</dbReference>
<organism evidence="7 8">
    <name type="scientific">Latimeria chalumnae</name>
    <name type="common">Coelacanth</name>
    <dbReference type="NCBI Taxonomy" id="7897"/>
    <lineage>
        <taxon>Eukaryota</taxon>
        <taxon>Metazoa</taxon>
        <taxon>Chordata</taxon>
        <taxon>Craniata</taxon>
        <taxon>Vertebrata</taxon>
        <taxon>Euteleostomi</taxon>
        <taxon>Coelacanthiformes</taxon>
        <taxon>Coelacanthidae</taxon>
        <taxon>Latimeria</taxon>
    </lineage>
</organism>
<dbReference type="InterPro" id="IPR017853">
    <property type="entry name" value="GH"/>
</dbReference>
<dbReference type="EMBL" id="AFYH01035552">
    <property type="status" value="NOT_ANNOTATED_CDS"/>
    <property type="molecule type" value="Genomic_DNA"/>
</dbReference>
<dbReference type="GO" id="GO:0006032">
    <property type="term" value="P:chitin catabolic process"/>
    <property type="evidence" value="ECO:0007669"/>
    <property type="project" value="UniProtKB-ARBA"/>
</dbReference>
<evidence type="ECO:0000256" key="2">
    <source>
        <dbReference type="ARBA" id="ARBA00022801"/>
    </source>
</evidence>
<dbReference type="GO" id="GO:0008061">
    <property type="term" value="F:chitin binding"/>
    <property type="evidence" value="ECO:0007669"/>
    <property type="project" value="InterPro"/>
</dbReference>
<feature type="domain" description="GH18" evidence="6">
    <location>
        <begin position="2"/>
        <end position="369"/>
    </location>
</feature>
<dbReference type="EMBL" id="AFYH01035547">
    <property type="status" value="NOT_ANNOTATED_CDS"/>
    <property type="molecule type" value="Genomic_DNA"/>
</dbReference>
<dbReference type="GO" id="GO:0005576">
    <property type="term" value="C:extracellular region"/>
    <property type="evidence" value="ECO:0007669"/>
    <property type="project" value="TreeGrafter"/>
</dbReference>
<reference evidence="7" key="3">
    <citation type="submission" date="2025-09" db="UniProtKB">
        <authorList>
            <consortium name="Ensembl"/>
        </authorList>
    </citation>
    <scope>IDENTIFICATION</scope>
</reference>
<dbReference type="GO" id="GO:0004568">
    <property type="term" value="F:chitinase activity"/>
    <property type="evidence" value="ECO:0007669"/>
    <property type="project" value="UniProtKB-ARBA"/>
</dbReference>
<dbReference type="EMBL" id="AFYH01035550">
    <property type="status" value="NOT_ANNOTATED_CDS"/>
    <property type="molecule type" value="Genomic_DNA"/>
</dbReference>
<dbReference type="Gene3D" id="3.10.50.10">
    <property type="match status" value="2"/>
</dbReference>
<dbReference type="FunFam" id="3.10.50.10:FF:000001">
    <property type="entry name" value="Chitinase 3-like 1"/>
    <property type="match status" value="2"/>
</dbReference>
<dbReference type="SUPFAM" id="SSF57625">
    <property type="entry name" value="Invertebrate chitin-binding proteins"/>
    <property type="match status" value="1"/>
</dbReference>
<dbReference type="Proteomes" id="UP000008672">
    <property type="component" value="Unassembled WGS sequence"/>
</dbReference>
<dbReference type="SUPFAM" id="SSF54556">
    <property type="entry name" value="Chitinase insertion domain"/>
    <property type="match status" value="2"/>
</dbReference>
<evidence type="ECO:0000256" key="3">
    <source>
        <dbReference type="ARBA" id="ARBA00023157"/>
    </source>
</evidence>
<dbReference type="STRING" id="7897.ENSLACP00000016180"/>
<feature type="compositionally biased region" description="Basic and acidic residues" evidence="5">
    <location>
        <begin position="986"/>
        <end position="1010"/>
    </location>
</feature>
<dbReference type="InterPro" id="IPR036508">
    <property type="entry name" value="Chitin-bd_dom_sf"/>
</dbReference>
<evidence type="ECO:0000313" key="7">
    <source>
        <dbReference type="Ensembl" id="ENSLACP00000016180.1"/>
    </source>
</evidence>
<dbReference type="EMBL" id="AFYH01035553">
    <property type="status" value="NOT_ANNOTATED_CDS"/>
    <property type="molecule type" value="Genomic_DNA"/>
</dbReference>
<feature type="region of interest" description="Disordered" evidence="5">
    <location>
        <begin position="962"/>
        <end position="1010"/>
    </location>
</feature>
<dbReference type="SMART" id="SM00636">
    <property type="entry name" value="Glyco_18"/>
    <property type="match status" value="3"/>
</dbReference>
<dbReference type="PROSITE" id="PS01095">
    <property type="entry name" value="GH18_1"/>
    <property type="match status" value="3"/>
</dbReference>
<dbReference type="FunFam" id="3.20.20.80:FF:000007">
    <property type="entry name" value="Acidic mammalian chitinase"/>
    <property type="match status" value="3"/>
</dbReference>
<dbReference type="InterPro" id="IPR001223">
    <property type="entry name" value="Glyco_hydro18_cat"/>
</dbReference>
<dbReference type="SUPFAM" id="SSF51445">
    <property type="entry name" value="(Trans)glycosidases"/>
    <property type="match status" value="3"/>
</dbReference>
<dbReference type="EMBL" id="AFYH01035549">
    <property type="status" value="NOT_ANNOTATED_CDS"/>
    <property type="molecule type" value="Genomic_DNA"/>
</dbReference>
<keyword evidence="1" id="KW-0732">Signal</keyword>